<protein>
    <submittedName>
        <fullName evidence="9">ABC transporter permease</fullName>
    </submittedName>
</protein>
<dbReference type="PANTHER" id="PTHR30572">
    <property type="entry name" value="MEMBRANE COMPONENT OF TRANSPORTER-RELATED"/>
    <property type="match status" value="1"/>
</dbReference>
<comment type="subcellular location">
    <subcellularLocation>
        <location evidence="1">Cell membrane</location>
        <topology evidence="1">Multi-pass membrane protein</topology>
    </subcellularLocation>
</comment>
<dbReference type="GO" id="GO:0005886">
    <property type="term" value="C:plasma membrane"/>
    <property type="evidence" value="ECO:0007669"/>
    <property type="project" value="UniProtKB-SubCell"/>
</dbReference>
<feature type="domain" description="ABC3 transporter permease C-terminal" evidence="7">
    <location>
        <begin position="688"/>
        <end position="800"/>
    </location>
</feature>
<dbReference type="GO" id="GO:0022857">
    <property type="term" value="F:transmembrane transporter activity"/>
    <property type="evidence" value="ECO:0007669"/>
    <property type="project" value="TreeGrafter"/>
</dbReference>
<evidence type="ECO:0000313" key="10">
    <source>
        <dbReference type="Proteomes" id="UP000266691"/>
    </source>
</evidence>
<feature type="transmembrane region" description="Helical" evidence="6">
    <location>
        <begin position="32"/>
        <end position="55"/>
    </location>
</feature>
<feature type="transmembrane region" description="Helical" evidence="6">
    <location>
        <begin position="767"/>
        <end position="788"/>
    </location>
</feature>
<dbReference type="InterPro" id="IPR025857">
    <property type="entry name" value="MacB_PCD"/>
</dbReference>
<accession>A0A3A1NIG9</accession>
<evidence type="ECO:0000256" key="2">
    <source>
        <dbReference type="ARBA" id="ARBA00022475"/>
    </source>
</evidence>
<evidence type="ECO:0000259" key="7">
    <source>
        <dbReference type="Pfam" id="PF02687"/>
    </source>
</evidence>
<dbReference type="InterPro" id="IPR050250">
    <property type="entry name" value="Macrolide_Exporter_MacB"/>
</dbReference>
<feature type="domain" description="ABC3 transporter permease C-terminal" evidence="7">
    <location>
        <begin position="305"/>
        <end position="419"/>
    </location>
</feature>
<gene>
    <name evidence="9" type="ORF">D2V05_10215</name>
</gene>
<evidence type="ECO:0000313" key="9">
    <source>
        <dbReference type="EMBL" id="RIV43873.1"/>
    </source>
</evidence>
<comment type="caution">
    <text evidence="9">The sequence shown here is derived from an EMBL/GenBank/DDBJ whole genome shotgun (WGS) entry which is preliminary data.</text>
</comment>
<evidence type="ECO:0000259" key="8">
    <source>
        <dbReference type="Pfam" id="PF12704"/>
    </source>
</evidence>
<evidence type="ECO:0000256" key="4">
    <source>
        <dbReference type="ARBA" id="ARBA00022989"/>
    </source>
</evidence>
<dbReference type="Pfam" id="PF02687">
    <property type="entry name" value="FtsX"/>
    <property type="match status" value="2"/>
</dbReference>
<keyword evidence="3 6" id="KW-0812">Transmembrane</keyword>
<feature type="transmembrane region" description="Helical" evidence="6">
    <location>
        <begin position="727"/>
        <end position="755"/>
    </location>
</feature>
<dbReference type="EMBL" id="QXFI01000026">
    <property type="protein sequence ID" value="RIV43873.1"/>
    <property type="molecule type" value="Genomic_DNA"/>
</dbReference>
<dbReference type="PANTHER" id="PTHR30572:SF18">
    <property type="entry name" value="ABC-TYPE MACROLIDE FAMILY EXPORT SYSTEM PERMEASE COMPONENT 2"/>
    <property type="match status" value="1"/>
</dbReference>
<name>A0A3A1NIG9_9FLAO</name>
<feature type="transmembrane region" description="Helical" evidence="6">
    <location>
        <begin position="346"/>
        <end position="373"/>
    </location>
</feature>
<feature type="transmembrane region" description="Helical" evidence="6">
    <location>
        <begin position="393"/>
        <end position="415"/>
    </location>
</feature>
<proteinExistence type="predicted"/>
<keyword evidence="4 6" id="KW-1133">Transmembrane helix</keyword>
<evidence type="ECO:0000256" key="1">
    <source>
        <dbReference type="ARBA" id="ARBA00004651"/>
    </source>
</evidence>
<dbReference type="AlphaFoldDB" id="A0A3A1NIG9"/>
<dbReference type="Pfam" id="PF12704">
    <property type="entry name" value="MacB_PCD"/>
    <property type="match status" value="1"/>
</dbReference>
<keyword evidence="2" id="KW-1003">Cell membrane</keyword>
<dbReference type="InterPro" id="IPR003838">
    <property type="entry name" value="ABC3_permease_C"/>
</dbReference>
<feature type="domain" description="MacB-like periplasmic core" evidence="8">
    <location>
        <begin position="34"/>
        <end position="260"/>
    </location>
</feature>
<organism evidence="9 10">
    <name type="scientific">Flagellimonas pelagia</name>
    <dbReference type="NCBI Taxonomy" id="2306998"/>
    <lineage>
        <taxon>Bacteria</taxon>
        <taxon>Pseudomonadati</taxon>
        <taxon>Bacteroidota</taxon>
        <taxon>Flavobacteriia</taxon>
        <taxon>Flavobacteriales</taxon>
        <taxon>Flavobacteriaceae</taxon>
        <taxon>Flagellimonas</taxon>
    </lineage>
</organism>
<sequence>MPNDIKNIIIKQTIMIKTHLKIAWRNLRRNPLFSLINILGLSTGLASAFLIFFWVTDEMTVDTFHENDQNLYQILMKSEENGVIRVHEGTQGPLAEALEKDLPEVEDAVTVMNLEREGMAITFSDDENTFKTEGLFASKNFFNVFSFPLMRGSIDQVLQDKDAIVVSENFALKLFGSVDKALNHQIKYSFFGKEQSGKITGVFEDVPSNSTMKFSFVGTKKKLLEDIWTNGKEWYNTGPQTYLVLKPNTDQAAFNKKIDRFVDKYLDGNMFSLFTRKYSDAYLKGNYVDGIQSGGRITYVRLFSFIAILVLLIACINFMNLSTARVSRRFKEIGIKKTVGSTKRTLVVQFLTESIFLTCLSLILALLLVFLLIPAFNYVSGKELDLQLIFQNAPVLILATLLTGLISGSYPAFYLSGFSPLATLKGAFKTHGGELFTRKGLVVFQFMASLVLIISVLIINNQLNFALTKPIGYQKDNIVQIDLEGKAYDNIPFFFDEIEKVEGVERVGGLNQSIVREDGGSSTYGIDWAGKPADLEVDFIVRDVDENLTQTLNIEMVEGEPFNEKLGSPESYVLFNEEAIRIMGLKNPVGQKINLWGEDKTILGVMKDFHTASVMQPISPVVFKYSPNHLALAMVRIHSGSEMKTIENLKRLYTDYNPGYNFNFTFQDQMFNAQYSSEQRILSLSKYFAILAIFISCLGLFGLAAFNNEMRVKEIGVRKVLGSSTYAILHLLFLDFLKLVLIAILIASPIAWYLMSGWLQQFAYRTNIGWAVFVIASILTILIALLTVSFQAIKAASANPVKSLRTE</sequence>
<feature type="transmembrane region" description="Helical" evidence="6">
    <location>
        <begin position="436"/>
        <end position="459"/>
    </location>
</feature>
<feature type="transmembrane region" description="Helical" evidence="6">
    <location>
        <begin position="302"/>
        <end position="321"/>
    </location>
</feature>
<reference evidence="9 10" key="1">
    <citation type="submission" date="2018-08" db="EMBL/GenBank/DDBJ databases">
        <title>Proposal of Muricauda 72 sp.nov. and Muricauda NH166 sp.nov., isolated from seawater.</title>
        <authorList>
            <person name="Cheng H."/>
            <person name="Wu Y.-H."/>
            <person name="Guo L.-L."/>
            <person name="Xu X.-W."/>
        </authorList>
    </citation>
    <scope>NUCLEOTIDE SEQUENCE [LARGE SCALE GENOMIC DNA]</scope>
    <source>
        <strain evidence="9 10">72</strain>
    </source>
</reference>
<keyword evidence="5 6" id="KW-0472">Membrane</keyword>
<evidence type="ECO:0000256" key="5">
    <source>
        <dbReference type="ARBA" id="ARBA00023136"/>
    </source>
</evidence>
<evidence type="ECO:0000256" key="6">
    <source>
        <dbReference type="SAM" id="Phobius"/>
    </source>
</evidence>
<feature type="transmembrane region" description="Helical" evidence="6">
    <location>
        <begin position="687"/>
        <end position="706"/>
    </location>
</feature>
<evidence type="ECO:0000256" key="3">
    <source>
        <dbReference type="ARBA" id="ARBA00022692"/>
    </source>
</evidence>
<dbReference type="Proteomes" id="UP000266691">
    <property type="component" value="Unassembled WGS sequence"/>
</dbReference>